<protein>
    <submittedName>
        <fullName evidence="2">Uncharacterized protein</fullName>
    </submittedName>
</protein>
<keyword evidence="3" id="KW-1185">Reference proteome</keyword>
<evidence type="ECO:0000256" key="1">
    <source>
        <dbReference type="SAM" id="SignalP"/>
    </source>
</evidence>
<dbReference type="EMBL" id="BJXK01000008">
    <property type="protein sequence ID" value="GEM79964.1"/>
    <property type="molecule type" value="Genomic_DNA"/>
</dbReference>
<dbReference type="Gene3D" id="2.40.160.50">
    <property type="entry name" value="membrane protein fhac: a member of the omp85/tpsb transporter family"/>
    <property type="match status" value="1"/>
</dbReference>
<organism evidence="2 3">
    <name type="scientific">Vibrio superstes NBRC 103154</name>
    <dbReference type="NCBI Taxonomy" id="1219062"/>
    <lineage>
        <taxon>Bacteria</taxon>
        <taxon>Pseudomonadati</taxon>
        <taxon>Pseudomonadota</taxon>
        <taxon>Gammaproteobacteria</taxon>
        <taxon>Vibrionales</taxon>
        <taxon>Vibrionaceae</taxon>
        <taxon>Vibrio</taxon>
    </lineage>
</organism>
<proteinExistence type="predicted"/>
<feature type="chain" id="PRO_5022191555" evidence="1">
    <location>
        <begin position="28"/>
        <end position="379"/>
    </location>
</feature>
<sequence length="379" mass="42978">MRLCSLSTKAFLSVIFFCPLWAWHALASSSESKDPNRSMFSILGGPGYMPETGLMLAVGGLFSFKTEDDDALQRSSITLVGVANELEEGIGFGVRSKQKVFFADDDIRYFGHLDAGHQSLYYWGIGYEAGTSQKASDDLLVDLEFVKYNADLTFRVYDQLYIGPILRLKYFSPTEDKIPDSALQDPNFNHFKDLPLSLGLGAAIQWDSRDVAVNARRGHFFNLEYSSYSPDWGSDSEYEKALFDYRFYITPRVGSTFAFLNRIEWSEGDVPYYDMATLGGMDFMRGTYLGHFRDLNATENTVEYRHTFRDGDSLSRHGVTLWLGAGSIGEQASDLYQDWVVTYGVGYRYELQPRMNVRADLGFSNQDEVGFYLTFTEAF</sequence>
<keyword evidence="1" id="KW-0732">Signal</keyword>
<comment type="caution">
    <text evidence="2">The sequence shown here is derived from an EMBL/GenBank/DDBJ whole genome shotgun (WGS) entry which is preliminary data.</text>
</comment>
<evidence type="ECO:0000313" key="2">
    <source>
        <dbReference type="EMBL" id="GEM79964.1"/>
    </source>
</evidence>
<name>A0A511QRI1_9VIBR</name>
<dbReference type="RefSeq" id="WP_235868943.1">
    <property type="nucleotide sequence ID" value="NZ_BJXK01000008.1"/>
</dbReference>
<feature type="signal peptide" evidence="1">
    <location>
        <begin position="1"/>
        <end position="27"/>
    </location>
</feature>
<gene>
    <name evidence="2" type="ORF">VSU01S_22090</name>
</gene>
<accession>A0A511QRI1</accession>
<dbReference type="AlphaFoldDB" id="A0A511QRI1"/>
<dbReference type="Proteomes" id="UP000321113">
    <property type="component" value="Unassembled WGS sequence"/>
</dbReference>
<evidence type="ECO:0000313" key="3">
    <source>
        <dbReference type="Proteomes" id="UP000321113"/>
    </source>
</evidence>
<reference evidence="2 3" key="1">
    <citation type="submission" date="2019-07" db="EMBL/GenBank/DDBJ databases">
        <title>Whole genome shotgun sequence of Vibrio superstes NBRC 103154.</title>
        <authorList>
            <person name="Hosoyama A."/>
            <person name="Uohara A."/>
            <person name="Ohji S."/>
            <person name="Ichikawa N."/>
        </authorList>
    </citation>
    <scope>NUCLEOTIDE SEQUENCE [LARGE SCALE GENOMIC DNA]</scope>
    <source>
        <strain evidence="2 3">NBRC 103154</strain>
    </source>
</reference>